<organism evidence="3 4">
    <name type="scientific">Fasciola hepatica</name>
    <name type="common">Liver fluke</name>
    <dbReference type="NCBI Taxonomy" id="6192"/>
    <lineage>
        <taxon>Eukaryota</taxon>
        <taxon>Metazoa</taxon>
        <taxon>Spiralia</taxon>
        <taxon>Lophotrochozoa</taxon>
        <taxon>Platyhelminthes</taxon>
        <taxon>Trematoda</taxon>
        <taxon>Digenea</taxon>
        <taxon>Plagiorchiida</taxon>
        <taxon>Echinostomata</taxon>
        <taxon>Echinostomatoidea</taxon>
        <taxon>Fasciolidae</taxon>
        <taxon>Fasciola</taxon>
    </lineage>
</organism>
<dbReference type="EMBL" id="JXXN02000098">
    <property type="protein sequence ID" value="THD28675.1"/>
    <property type="molecule type" value="Genomic_DNA"/>
</dbReference>
<feature type="region of interest" description="Disordered" evidence="1">
    <location>
        <begin position="277"/>
        <end position="299"/>
    </location>
</feature>
<dbReference type="Proteomes" id="UP000230066">
    <property type="component" value="Unassembled WGS sequence"/>
</dbReference>
<proteinExistence type="predicted"/>
<protein>
    <recommendedName>
        <fullName evidence="2">Trematode PH-like domain-containing protein</fullName>
    </recommendedName>
</protein>
<evidence type="ECO:0000313" key="4">
    <source>
        <dbReference type="Proteomes" id="UP000230066"/>
    </source>
</evidence>
<dbReference type="InterPro" id="IPR057376">
    <property type="entry name" value="PH_trem"/>
</dbReference>
<evidence type="ECO:0000256" key="1">
    <source>
        <dbReference type="SAM" id="MobiDB-lite"/>
    </source>
</evidence>
<gene>
    <name evidence="3" type="ORF">D915_000508</name>
</gene>
<reference evidence="3" key="1">
    <citation type="submission" date="2019-03" db="EMBL/GenBank/DDBJ databases">
        <title>Improved annotation for the trematode Fasciola hepatica.</title>
        <authorList>
            <person name="Choi Y.-J."/>
            <person name="Martin J."/>
            <person name="Mitreva M."/>
        </authorList>
    </citation>
    <scope>NUCLEOTIDE SEQUENCE [LARGE SCALE GENOMIC DNA]</scope>
</reference>
<keyword evidence="4" id="KW-1185">Reference proteome</keyword>
<accession>A0A4E0RL86</accession>
<evidence type="ECO:0000313" key="3">
    <source>
        <dbReference type="EMBL" id="THD28675.1"/>
    </source>
</evidence>
<dbReference type="Pfam" id="PF25356">
    <property type="entry name" value="PH_trem"/>
    <property type="match status" value="1"/>
</dbReference>
<dbReference type="AlphaFoldDB" id="A0A4E0RL86"/>
<comment type="caution">
    <text evidence="3">The sequence shown here is derived from an EMBL/GenBank/DDBJ whole genome shotgun (WGS) entry which is preliminary data.</text>
</comment>
<sequence>MEQQLPIEFHVHILGRTVRHDTEELKDTVVQGIFDQNLKSNRGSSGMVLYSDRIRFKQQGYREYIYFSEISHFYESTERPDIFMLHVIDKPANRSYYESYQCQSSADVHSIRDLLYNAAKSPVHLFREVSVNNRSWSSGSSCSGVHRSVPTILTESERQQRSDHKNGTRFVSSKVPPSHAPYFIPVRPKFEVPSPKLVRQVHAHPGVQDRASRSQVRTRPVPTYRAVSVPRTIRGPSINSSSSRYRTSVVTEQYVPVTYQRSRSVYRPLSVQSIPSQFTRHGSSRRSGRKESLVIYGPR</sequence>
<name>A0A4E0RL86_FASHE</name>
<feature type="domain" description="Trematode PH-like" evidence="2">
    <location>
        <begin position="2"/>
        <end position="122"/>
    </location>
</feature>
<evidence type="ECO:0000259" key="2">
    <source>
        <dbReference type="Pfam" id="PF25356"/>
    </source>
</evidence>